<organism evidence="7 8">
    <name type="scientific">Caenorhabditis auriculariae</name>
    <dbReference type="NCBI Taxonomy" id="2777116"/>
    <lineage>
        <taxon>Eukaryota</taxon>
        <taxon>Metazoa</taxon>
        <taxon>Ecdysozoa</taxon>
        <taxon>Nematoda</taxon>
        <taxon>Chromadorea</taxon>
        <taxon>Rhabditida</taxon>
        <taxon>Rhabditina</taxon>
        <taxon>Rhabditomorpha</taxon>
        <taxon>Rhabditoidea</taxon>
        <taxon>Rhabditidae</taxon>
        <taxon>Peloderinae</taxon>
        <taxon>Caenorhabditis</taxon>
    </lineage>
</organism>
<comment type="caution">
    <text evidence="7">The sequence shown here is derived from an EMBL/GenBank/DDBJ whole genome shotgun (WGS) entry which is preliminary data.</text>
</comment>
<keyword evidence="3 6" id="KW-1133">Transmembrane helix</keyword>
<sequence>MARSGIPCANLKIAGFVVAIVEVILCAIAVYGLCRNFHLFGSSYFFWFIVGIISVFVILLAILLLIYAIKSEKARFLIPHLSAQIFLVIFLILIALIVTILLLFGAYGGIRNLLGVSNYYMSDDATFIMGIMIIIIYLLVAILEIFFIYIVYSLYKHLCHYEKMANAEENREKWQPVGELPKDNKHGAPTMGDQYPYGDERRNFV</sequence>
<evidence type="ECO:0000256" key="5">
    <source>
        <dbReference type="SAM" id="MobiDB-lite"/>
    </source>
</evidence>
<feature type="compositionally biased region" description="Basic and acidic residues" evidence="5">
    <location>
        <begin position="176"/>
        <end position="186"/>
    </location>
</feature>
<dbReference type="PANTHER" id="PTHR12479:SF19">
    <property type="entry name" value="MARVEL DOMAIN-CONTAINING PROTEIN"/>
    <property type="match status" value="1"/>
</dbReference>
<proteinExistence type="predicted"/>
<feature type="transmembrane region" description="Helical" evidence="6">
    <location>
        <begin position="45"/>
        <end position="69"/>
    </location>
</feature>
<feature type="region of interest" description="Disordered" evidence="5">
    <location>
        <begin position="176"/>
        <end position="198"/>
    </location>
</feature>
<feature type="transmembrane region" description="Helical" evidence="6">
    <location>
        <begin position="127"/>
        <end position="155"/>
    </location>
</feature>
<name>A0A8S1H6K8_9PELO</name>
<dbReference type="GO" id="GO:0012505">
    <property type="term" value="C:endomembrane system"/>
    <property type="evidence" value="ECO:0007669"/>
    <property type="project" value="UniProtKB-SubCell"/>
</dbReference>
<gene>
    <name evidence="7" type="ORF">CAUJ_LOCUS6820</name>
</gene>
<accession>A0A8S1H6K8</accession>
<dbReference type="OrthoDB" id="5849902at2759"/>
<dbReference type="PANTHER" id="PTHR12479">
    <property type="entry name" value="LYSOSOMAL-ASSOCIATED TRANSMEMBRANE PROTEIN"/>
    <property type="match status" value="1"/>
</dbReference>
<feature type="transmembrane region" description="Helical" evidence="6">
    <location>
        <begin position="12"/>
        <end position="33"/>
    </location>
</feature>
<dbReference type="Proteomes" id="UP000835052">
    <property type="component" value="Unassembled WGS sequence"/>
</dbReference>
<keyword evidence="4 6" id="KW-0472">Membrane</keyword>
<dbReference type="GO" id="GO:0005765">
    <property type="term" value="C:lysosomal membrane"/>
    <property type="evidence" value="ECO:0007669"/>
    <property type="project" value="TreeGrafter"/>
</dbReference>
<feature type="transmembrane region" description="Helical" evidence="6">
    <location>
        <begin position="81"/>
        <end position="107"/>
    </location>
</feature>
<dbReference type="InterPro" id="IPR051115">
    <property type="entry name" value="LAPTM_transporter"/>
</dbReference>
<evidence type="ECO:0000313" key="8">
    <source>
        <dbReference type="Proteomes" id="UP000835052"/>
    </source>
</evidence>
<keyword evidence="2 6" id="KW-0812">Transmembrane</keyword>
<evidence type="ECO:0000256" key="4">
    <source>
        <dbReference type="ARBA" id="ARBA00023136"/>
    </source>
</evidence>
<keyword evidence="8" id="KW-1185">Reference proteome</keyword>
<evidence type="ECO:0000313" key="7">
    <source>
        <dbReference type="EMBL" id="CAD6190901.1"/>
    </source>
</evidence>
<evidence type="ECO:0000256" key="6">
    <source>
        <dbReference type="SAM" id="Phobius"/>
    </source>
</evidence>
<evidence type="ECO:0000256" key="3">
    <source>
        <dbReference type="ARBA" id="ARBA00022989"/>
    </source>
</evidence>
<reference evidence="7" key="1">
    <citation type="submission" date="2020-10" db="EMBL/GenBank/DDBJ databases">
        <authorList>
            <person name="Kikuchi T."/>
        </authorList>
    </citation>
    <scope>NUCLEOTIDE SEQUENCE</scope>
    <source>
        <strain evidence="7">NKZ352</strain>
    </source>
</reference>
<comment type="subcellular location">
    <subcellularLocation>
        <location evidence="1">Endomembrane system</location>
        <topology evidence="1">Multi-pass membrane protein</topology>
    </subcellularLocation>
</comment>
<protein>
    <submittedName>
        <fullName evidence="7">Uncharacterized protein</fullName>
    </submittedName>
</protein>
<evidence type="ECO:0000256" key="1">
    <source>
        <dbReference type="ARBA" id="ARBA00004127"/>
    </source>
</evidence>
<dbReference type="EMBL" id="CAJGYM010000018">
    <property type="protein sequence ID" value="CAD6190901.1"/>
    <property type="molecule type" value="Genomic_DNA"/>
</dbReference>
<evidence type="ECO:0000256" key="2">
    <source>
        <dbReference type="ARBA" id="ARBA00022692"/>
    </source>
</evidence>
<dbReference type="AlphaFoldDB" id="A0A8S1H6K8"/>